<evidence type="ECO:0000259" key="7">
    <source>
        <dbReference type="PROSITE" id="PS51085"/>
    </source>
</evidence>
<dbReference type="SUPFAM" id="SSF54292">
    <property type="entry name" value="2Fe-2S ferredoxin-like"/>
    <property type="match status" value="1"/>
</dbReference>
<feature type="domain" description="2Fe-2S ferredoxin-type" evidence="7">
    <location>
        <begin position="11"/>
        <end position="87"/>
    </location>
</feature>
<dbReference type="PROSITE" id="PS00197">
    <property type="entry name" value="2FE2S_FER_1"/>
    <property type="match status" value="1"/>
</dbReference>
<gene>
    <name evidence="8" type="primary">ndhB</name>
    <name evidence="8" type="ordered locus">ROP_27560</name>
</gene>
<name>C1B577_RHOOB</name>
<dbReference type="Gene3D" id="1.10.150.120">
    <property type="entry name" value="[2Fe-2S]-binding domain"/>
    <property type="match status" value="1"/>
</dbReference>
<protein>
    <submittedName>
        <fullName evidence="8">Putative nicotine dehydrogenase small subunit</fullName>
        <ecNumber evidence="8">1.5.99.4</ecNumber>
    </submittedName>
</protein>
<evidence type="ECO:0000256" key="2">
    <source>
        <dbReference type="ARBA" id="ARBA00022723"/>
    </source>
</evidence>
<dbReference type="Gene3D" id="3.10.20.30">
    <property type="match status" value="1"/>
</dbReference>
<keyword evidence="2" id="KW-0479">Metal-binding</keyword>
<comment type="pathway">
    <text evidence="6">Alkaloid degradation; nicotine degradation.</text>
</comment>
<reference evidence="8 9" key="1">
    <citation type="submission" date="2009-03" db="EMBL/GenBank/DDBJ databases">
        <title>Comparison of the complete genome sequences of Rhodococcus erythropolis PR4 and Rhodococcus opacus B4.</title>
        <authorList>
            <person name="Takarada H."/>
            <person name="Sekine M."/>
            <person name="Hosoyama A."/>
            <person name="Yamada R."/>
            <person name="Fujisawa T."/>
            <person name="Omata S."/>
            <person name="Shimizu A."/>
            <person name="Tsukatani N."/>
            <person name="Tanikawa S."/>
            <person name="Fujita N."/>
            <person name="Harayama S."/>
        </authorList>
    </citation>
    <scope>NUCLEOTIDE SEQUENCE [LARGE SCALE GENOMIC DNA]</scope>
    <source>
        <strain evidence="8 9">B4</strain>
    </source>
</reference>
<dbReference type="InterPro" id="IPR036010">
    <property type="entry name" value="2Fe-2S_ferredoxin-like_sf"/>
</dbReference>
<dbReference type="PANTHER" id="PTHR44379">
    <property type="entry name" value="OXIDOREDUCTASE WITH IRON-SULFUR SUBUNIT"/>
    <property type="match status" value="1"/>
</dbReference>
<evidence type="ECO:0000256" key="6">
    <source>
        <dbReference type="ARBA" id="ARBA00060707"/>
    </source>
</evidence>
<evidence type="ECO:0000256" key="3">
    <source>
        <dbReference type="ARBA" id="ARBA00023002"/>
    </source>
</evidence>
<evidence type="ECO:0000313" key="9">
    <source>
        <dbReference type="Proteomes" id="UP000002212"/>
    </source>
</evidence>
<dbReference type="OrthoDB" id="159930at2"/>
<dbReference type="Pfam" id="PF01799">
    <property type="entry name" value="Fer2_2"/>
    <property type="match status" value="1"/>
</dbReference>
<dbReference type="FunFam" id="3.10.20.30:FF:000020">
    <property type="entry name" value="Xanthine dehydrogenase iron-sulfur subunit"/>
    <property type="match status" value="1"/>
</dbReference>
<dbReference type="SUPFAM" id="SSF47741">
    <property type="entry name" value="CO dehydrogenase ISP C-domain like"/>
    <property type="match status" value="1"/>
</dbReference>
<dbReference type="InterPro" id="IPR012675">
    <property type="entry name" value="Beta-grasp_dom_sf"/>
</dbReference>
<dbReference type="RefSeq" id="WP_012689959.1">
    <property type="nucleotide sequence ID" value="NC_012522.1"/>
</dbReference>
<dbReference type="GO" id="GO:0051537">
    <property type="term" value="F:2 iron, 2 sulfur cluster binding"/>
    <property type="evidence" value="ECO:0007669"/>
    <property type="project" value="UniProtKB-KW"/>
</dbReference>
<dbReference type="PROSITE" id="PS51085">
    <property type="entry name" value="2FE2S_FER_2"/>
    <property type="match status" value="1"/>
</dbReference>
<dbReference type="FunFam" id="1.10.150.120:FF:000003">
    <property type="entry name" value="Carbon monoxide dehydrogenase, small subunit"/>
    <property type="match status" value="1"/>
</dbReference>
<dbReference type="EMBL" id="AP011115">
    <property type="protein sequence ID" value="BAH51003.1"/>
    <property type="molecule type" value="Genomic_DNA"/>
</dbReference>
<dbReference type="InterPro" id="IPR006058">
    <property type="entry name" value="2Fe2S_fd_BS"/>
</dbReference>
<dbReference type="PATRIC" id="fig|632772.20.peg.2880"/>
<dbReference type="EC" id="1.5.99.4" evidence="8"/>
<evidence type="ECO:0000256" key="5">
    <source>
        <dbReference type="ARBA" id="ARBA00023014"/>
    </source>
</evidence>
<dbReference type="PANTHER" id="PTHR44379:SF5">
    <property type="entry name" value="OXIDOREDUCTASE WITH IRON-SULFUR SUBUNIT"/>
    <property type="match status" value="1"/>
</dbReference>
<keyword evidence="4" id="KW-0408">Iron</keyword>
<evidence type="ECO:0000313" key="8">
    <source>
        <dbReference type="EMBL" id="BAH51003.1"/>
    </source>
</evidence>
<dbReference type="InterPro" id="IPR001041">
    <property type="entry name" value="2Fe-2S_ferredoxin-type"/>
</dbReference>
<sequence>MTSNRQPSDVVTVSMTVNGRSTEGQAKARETLADYLRDELGLTGTKLGCEHGVCGACTILVDDKPARACLMLAGQGDGREVRTVEGLAVGTRLNELQQSFRKHHGLQCGFCTAGFLMSATALLAANPNPSEHEVVDALSGNICRCTGYQTIVQAVLEVAGNTPKEES</sequence>
<evidence type="ECO:0000256" key="1">
    <source>
        <dbReference type="ARBA" id="ARBA00022714"/>
    </source>
</evidence>
<accession>C1B577</accession>
<keyword evidence="3 8" id="KW-0560">Oxidoreductase</keyword>
<dbReference type="InterPro" id="IPR051452">
    <property type="entry name" value="Diverse_Oxidoreductases"/>
</dbReference>
<keyword evidence="5" id="KW-0411">Iron-sulfur</keyword>
<dbReference type="Pfam" id="PF00111">
    <property type="entry name" value="Fer2"/>
    <property type="match status" value="1"/>
</dbReference>
<dbReference type="KEGG" id="rop:ROP_27560"/>
<dbReference type="CDD" id="cd00207">
    <property type="entry name" value="fer2"/>
    <property type="match status" value="1"/>
</dbReference>
<dbReference type="GO" id="GO:0018535">
    <property type="term" value="F:nicotine dehydrogenase activity"/>
    <property type="evidence" value="ECO:0007669"/>
    <property type="project" value="UniProtKB-EC"/>
</dbReference>
<dbReference type="GO" id="GO:0046872">
    <property type="term" value="F:metal ion binding"/>
    <property type="evidence" value="ECO:0007669"/>
    <property type="project" value="UniProtKB-KW"/>
</dbReference>
<evidence type="ECO:0000256" key="4">
    <source>
        <dbReference type="ARBA" id="ARBA00023004"/>
    </source>
</evidence>
<proteinExistence type="predicted"/>
<dbReference type="AlphaFoldDB" id="C1B577"/>
<dbReference type="Proteomes" id="UP000002212">
    <property type="component" value="Chromosome"/>
</dbReference>
<dbReference type="InterPro" id="IPR036884">
    <property type="entry name" value="2Fe-2S-bd_dom_sf"/>
</dbReference>
<dbReference type="InterPro" id="IPR002888">
    <property type="entry name" value="2Fe-2S-bd"/>
</dbReference>
<dbReference type="HOGENOM" id="CLU_052511_3_1_11"/>
<organism evidence="8 9">
    <name type="scientific">Rhodococcus opacus (strain B4)</name>
    <dbReference type="NCBI Taxonomy" id="632772"/>
    <lineage>
        <taxon>Bacteria</taxon>
        <taxon>Bacillati</taxon>
        <taxon>Actinomycetota</taxon>
        <taxon>Actinomycetes</taxon>
        <taxon>Mycobacteriales</taxon>
        <taxon>Nocardiaceae</taxon>
        <taxon>Rhodococcus</taxon>
    </lineage>
</organism>
<dbReference type="STRING" id="632772.ROP_27560"/>
<keyword evidence="1" id="KW-0001">2Fe-2S</keyword>